<protein>
    <submittedName>
        <fullName evidence="1">Uncharacterized protein</fullName>
    </submittedName>
</protein>
<proteinExistence type="predicted"/>
<reference evidence="1" key="1">
    <citation type="submission" date="2021-01" db="EMBL/GenBank/DDBJ databases">
        <title>Adiantum capillus-veneris genome.</title>
        <authorList>
            <person name="Fang Y."/>
            <person name="Liao Q."/>
        </authorList>
    </citation>
    <scope>NUCLEOTIDE SEQUENCE</scope>
    <source>
        <strain evidence="1">H3</strain>
        <tissue evidence="1">Leaf</tissue>
    </source>
</reference>
<evidence type="ECO:0000313" key="1">
    <source>
        <dbReference type="EMBL" id="KAI5076267.1"/>
    </source>
</evidence>
<evidence type="ECO:0000313" key="2">
    <source>
        <dbReference type="Proteomes" id="UP000886520"/>
    </source>
</evidence>
<name>A0A9D4ZJK7_ADICA</name>
<dbReference type="Proteomes" id="UP000886520">
    <property type="component" value="Chromosome 8"/>
</dbReference>
<dbReference type="EMBL" id="JABFUD020000008">
    <property type="protein sequence ID" value="KAI5076267.1"/>
    <property type="molecule type" value="Genomic_DNA"/>
</dbReference>
<dbReference type="AlphaFoldDB" id="A0A9D4ZJK7"/>
<keyword evidence="2" id="KW-1185">Reference proteome</keyword>
<gene>
    <name evidence="1" type="ORF">GOP47_0008332</name>
</gene>
<organism evidence="1 2">
    <name type="scientific">Adiantum capillus-veneris</name>
    <name type="common">Maidenhair fern</name>
    <dbReference type="NCBI Taxonomy" id="13818"/>
    <lineage>
        <taxon>Eukaryota</taxon>
        <taxon>Viridiplantae</taxon>
        <taxon>Streptophyta</taxon>
        <taxon>Embryophyta</taxon>
        <taxon>Tracheophyta</taxon>
        <taxon>Polypodiopsida</taxon>
        <taxon>Polypodiidae</taxon>
        <taxon>Polypodiales</taxon>
        <taxon>Pteridineae</taxon>
        <taxon>Pteridaceae</taxon>
        <taxon>Vittarioideae</taxon>
        <taxon>Adiantum</taxon>
    </lineage>
</organism>
<sequence>MSQALLEFPLYQHSTSDERELAKYCTQAVLDVDPLNQTMVLCKQSSQEKLNAYGTVTSRAYACMQELHSMFENVIKPKTKATAFLVIMRFDLSIDVSMDLNRLHLTLDDTLAESQAVNVLSRQIGIFLPS</sequence>
<accession>A0A9D4ZJK7</accession>
<comment type="caution">
    <text evidence="1">The sequence shown here is derived from an EMBL/GenBank/DDBJ whole genome shotgun (WGS) entry which is preliminary data.</text>
</comment>